<keyword evidence="2" id="KW-0391">Immunity</keyword>
<gene>
    <name evidence="4" type="ORF">ACEWY4_007070</name>
</gene>
<accession>A0ABD1KG43</accession>
<dbReference type="InterPro" id="IPR013783">
    <property type="entry name" value="Ig-like_fold"/>
</dbReference>
<name>A0ABD1KG43_9TELE</name>
<dbReference type="AlphaFoldDB" id="A0ABD1KG43"/>
<evidence type="ECO:0000256" key="3">
    <source>
        <dbReference type="ARBA" id="ARBA00023319"/>
    </source>
</evidence>
<evidence type="ECO:0000313" key="4">
    <source>
        <dbReference type="EMBL" id="KAL2097863.1"/>
    </source>
</evidence>
<dbReference type="EMBL" id="JBHFQA010000006">
    <property type="protein sequence ID" value="KAL2097863.1"/>
    <property type="molecule type" value="Genomic_DNA"/>
</dbReference>
<dbReference type="SUPFAM" id="SSF48726">
    <property type="entry name" value="Immunoglobulin"/>
    <property type="match status" value="2"/>
</dbReference>
<reference evidence="4 5" key="1">
    <citation type="submission" date="2024-09" db="EMBL/GenBank/DDBJ databases">
        <title>A chromosome-level genome assembly of Gray's grenadier anchovy, Coilia grayii.</title>
        <authorList>
            <person name="Fu Z."/>
        </authorList>
    </citation>
    <scope>NUCLEOTIDE SEQUENCE [LARGE SCALE GENOMIC DNA]</scope>
    <source>
        <strain evidence="4">G4</strain>
        <tissue evidence="4">Muscle</tissue>
    </source>
</reference>
<dbReference type="PANTHER" id="PTHR19367">
    <property type="entry name" value="T-CELL RECEPTOR ALPHA CHAIN V REGION"/>
    <property type="match status" value="1"/>
</dbReference>
<dbReference type="CDD" id="cd00099">
    <property type="entry name" value="IgV"/>
    <property type="match status" value="1"/>
</dbReference>
<evidence type="ECO:0000313" key="5">
    <source>
        <dbReference type="Proteomes" id="UP001591681"/>
    </source>
</evidence>
<dbReference type="InterPro" id="IPR051287">
    <property type="entry name" value="TCR_variable_region"/>
</dbReference>
<dbReference type="PANTHER" id="PTHR19367:SF18">
    <property type="entry name" value="T CELL RECEPTOR ALPHA VARIABLE 16"/>
    <property type="match status" value="1"/>
</dbReference>
<organism evidence="4 5">
    <name type="scientific">Coilia grayii</name>
    <name type="common">Gray's grenadier anchovy</name>
    <dbReference type="NCBI Taxonomy" id="363190"/>
    <lineage>
        <taxon>Eukaryota</taxon>
        <taxon>Metazoa</taxon>
        <taxon>Chordata</taxon>
        <taxon>Craniata</taxon>
        <taxon>Vertebrata</taxon>
        <taxon>Euteleostomi</taxon>
        <taxon>Actinopterygii</taxon>
        <taxon>Neopterygii</taxon>
        <taxon>Teleostei</taxon>
        <taxon>Clupei</taxon>
        <taxon>Clupeiformes</taxon>
        <taxon>Clupeoidei</taxon>
        <taxon>Engraulidae</taxon>
        <taxon>Coilinae</taxon>
        <taxon>Coilia</taxon>
    </lineage>
</organism>
<dbReference type="Gene3D" id="2.60.40.10">
    <property type="entry name" value="Immunoglobulins"/>
    <property type="match status" value="2"/>
</dbReference>
<dbReference type="Proteomes" id="UP001591681">
    <property type="component" value="Unassembled WGS sequence"/>
</dbReference>
<keyword evidence="5" id="KW-1185">Reference proteome</keyword>
<evidence type="ECO:0000256" key="2">
    <source>
        <dbReference type="ARBA" id="ARBA00023130"/>
    </source>
</evidence>
<comment type="caution">
    <text evidence="4">The sequence shown here is derived from an EMBL/GenBank/DDBJ whole genome shotgun (WGS) entry which is preliminary data.</text>
</comment>
<proteinExistence type="predicted"/>
<keyword evidence="3" id="KW-0393">Immunoglobulin domain</keyword>
<evidence type="ECO:0008006" key="6">
    <source>
        <dbReference type="Google" id="ProtNLM"/>
    </source>
</evidence>
<sequence>MLFSSDKRSDIDDRFMGKVKDKTQVFLEISSVQVSDSAVYYCALEPTSPDWWRLECEVEEVISLLVFASQLSVRMLLFAVLLYASLIVFEGTNSVVRADPENLRLNAIVQSNQVSLVISSATILDSAVYYCALQPTVTGTTATLYKNPGADTRCHRSVPDICSIEL</sequence>
<dbReference type="InterPro" id="IPR036179">
    <property type="entry name" value="Ig-like_dom_sf"/>
</dbReference>
<protein>
    <recommendedName>
        <fullName evidence="6">Immunoglobulin V-set domain-containing protein</fullName>
    </recommendedName>
</protein>
<dbReference type="GO" id="GO:0002250">
    <property type="term" value="P:adaptive immune response"/>
    <property type="evidence" value="ECO:0007669"/>
    <property type="project" value="UniProtKB-KW"/>
</dbReference>
<evidence type="ECO:0000256" key="1">
    <source>
        <dbReference type="ARBA" id="ARBA00022729"/>
    </source>
</evidence>
<keyword evidence="2" id="KW-1064">Adaptive immunity</keyword>
<keyword evidence="1" id="KW-0732">Signal</keyword>